<evidence type="ECO:0000256" key="12">
    <source>
        <dbReference type="ARBA" id="ARBA00030508"/>
    </source>
</evidence>
<dbReference type="Pfam" id="PF05199">
    <property type="entry name" value="GMC_oxred_C"/>
    <property type="match status" value="1"/>
</dbReference>
<keyword evidence="9" id="KW-0574">Periplasm</keyword>
<dbReference type="PANTHER" id="PTHR42784:SF1">
    <property type="entry name" value="PYRANOSE 2-OXIDASE"/>
    <property type="match status" value="1"/>
</dbReference>
<name>A0A5C2RWJ3_9APHY</name>
<dbReference type="InterPro" id="IPR051473">
    <property type="entry name" value="P2Ox-like"/>
</dbReference>
<comment type="cofactor">
    <cofactor evidence="2">
        <name>FAD</name>
        <dbReference type="ChEBI" id="CHEBI:57692"/>
    </cofactor>
</comment>
<dbReference type="SUPFAM" id="SSF54373">
    <property type="entry name" value="FAD-linked reductases, C-terminal domain"/>
    <property type="match status" value="1"/>
</dbReference>
<dbReference type="Gene3D" id="3.50.50.60">
    <property type="entry name" value="FAD/NAD(P)-binding domain"/>
    <property type="match status" value="2"/>
</dbReference>
<feature type="domain" description="Glucose-methanol-choline oxidoreductase C-terminal" evidence="16">
    <location>
        <begin position="461"/>
        <end position="581"/>
    </location>
</feature>
<comment type="subunit">
    <text evidence="5">Homotetramer.</text>
</comment>
<dbReference type="InterPro" id="IPR012814">
    <property type="entry name" value="P2OX"/>
</dbReference>
<dbReference type="EC" id="1.1.3.10" evidence="6"/>
<evidence type="ECO:0000256" key="11">
    <source>
        <dbReference type="ARBA" id="ARBA00023002"/>
    </source>
</evidence>
<evidence type="ECO:0000259" key="16">
    <source>
        <dbReference type="Pfam" id="PF05199"/>
    </source>
</evidence>
<evidence type="ECO:0000256" key="15">
    <source>
        <dbReference type="SAM" id="MobiDB-lite"/>
    </source>
</evidence>
<evidence type="ECO:0000256" key="9">
    <source>
        <dbReference type="ARBA" id="ARBA00022764"/>
    </source>
</evidence>
<comment type="catalytic activity">
    <reaction evidence="1">
        <text>D-glucose + O2 = 2-dehydro-D-glucose + H2O2</text>
        <dbReference type="Rhea" id="RHEA:10552"/>
        <dbReference type="ChEBI" id="CHEBI:4167"/>
        <dbReference type="ChEBI" id="CHEBI:15379"/>
        <dbReference type="ChEBI" id="CHEBI:16240"/>
        <dbReference type="ChEBI" id="CHEBI:16609"/>
        <dbReference type="EC" id="1.1.3.10"/>
    </reaction>
</comment>
<evidence type="ECO:0000256" key="8">
    <source>
        <dbReference type="ARBA" id="ARBA00022630"/>
    </source>
</evidence>
<dbReference type="OrthoDB" id="269227at2759"/>
<evidence type="ECO:0000256" key="6">
    <source>
        <dbReference type="ARBA" id="ARBA00013082"/>
    </source>
</evidence>
<dbReference type="EMBL" id="ML122298">
    <property type="protein sequence ID" value="RPD55165.1"/>
    <property type="molecule type" value="Genomic_DNA"/>
</dbReference>
<keyword evidence="8" id="KW-0285">Flavoprotein</keyword>
<comment type="similarity">
    <text evidence="4">Belongs to the GMC oxidoreductase family.</text>
</comment>
<feature type="region of interest" description="Disordered" evidence="15">
    <location>
        <begin position="125"/>
        <end position="146"/>
    </location>
</feature>
<keyword evidence="18" id="KW-1185">Reference proteome</keyword>
<feature type="compositionally biased region" description="Polar residues" evidence="15">
    <location>
        <begin position="135"/>
        <end position="146"/>
    </location>
</feature>
<keyword evidence="11" id="KW-0560">Oxidoreductase</keyword>
<proteinExistence type="inferred from homology"/>
<gene>
    <name evidence="17" type="ORF">L227DRAFT_579979</name>
</gene>
<evidence type="ECO:0000256" key="13">
    <source>
        <dbReference type="ARBA" id="ARBA00031159"/>
    </source>
</evidence>
<dbReference type="Proteomes" id="UP000313359">
    <property type="component" value="Unassembled WGS sequence"/>
</dbReference>
<dbReference type="PANTHER" id="PTHR42784">
    <property type="entry name" value="PYRANOSE 2-OXIDASE"/>
    <property type="match status" value="1"/>
</dbReference>
<evidence type="ECO:0000256" key="4">
    <source>
        <dbReference type="ARBA" id="ARBA00010790"/>
    </source>
</evidence>
<accession>A0A5C2RWJ3</accession>
<evidence type="ECO:0000256" key="10">
    <source>
        <dbReference type="ARBA" id="ARBA00022827"/>
    </source>
</evidence>
<evidence type="ECO:0000313" key="17">
    <source>
        <dbReference type="EMBL" id="RPD55165.1"/>
    </source>
</evidence>
<dbReference type="GO" id="GO:0050660">
    <property type="term" value="F:flavin adenine dinucleotide binding"/>
    <property type="evidence" value="ECO:0007669"/>
    <property type="project" value="InterPro"/>
</dbReference>
<dbReference type="InterPro" id="IPR036188">
    <property type="entry name" value="FAD/NAD-bd_sf"/>
</dbReference>
<reference evidence="17" key="1">
    <citation type="journal article" date="2018" name="Genome Biol. Evol.">
        <title>Genomics and development of Lentinus tigrinus, a white-rot wood-decaying mushroom with dimorphic fruiting bodies.</title>
        <authorList>
            <person name="Wu B."/>
            <person name="Xu Z."/>
            <person name="Knudson A."/>
            <person name="Carlson A."/>
            <person name="Chen N."/>
            <person name="Kovaka S."/>
            <person name="LaButti K."/>
            <person name="Lipzen A."/>
            <person name="Pennachio C."/>
            <person name="Riley R."/>
            <person name="Schakwitz W."/>
            <person name="Umezawa K."/>
            <person name="Ohm R.A."/>
            <person name="Grigoriev I.V."/>
            <person name="Nagy L.G."/>
            <person name="Gibbons J."/>
            <person name="Hibbett D."/>
        </authorList>
    </citation>
    <scope>NUCLEOTIDE SEQUENCE [LARGE SCALE GENOMIC DNA]</scope>
    <source>
        <strain evidence="17">ALCF2SS1-6</strain>
    </source>
</reference>
<dbReference type="NCBIfam" id="TIGR02462">
    <property type="entry name" value="pyranose_ox"/>
    <property type="match status" value="1"/>
</dbReference>
<dbReference type="InterPro" id="IPR007867">
    <property type="entry name" value="GMC_OxRtase_C"/>
</dbReference>
<evidence type="ECO:0000256" key="7">
    <source>
        <dbReference type="ARBA" id="ARBA00016408"/>
    </source>
</evidence>
<protein>
    <recommendedName>
        <fullName evidence="7">Pyranose 2-oxidase</fullName>
        <ecNumber evidence="6">1.1.3.10</ecNumber>
    </recommendedName>
    <alternativeName>
        <fullName evidence="13">FAD-oxidoreductase</fullName>
    </alternativeName>
    <alternativeName>
        <fullName evidence="12">Glucose 2-oxidase</fullName>
    </alternativeName>
    <alternativeName>
        <fullName evidence="14">Pyranose:oxygen 2-oxidoreductase</fullName>
    </alternativeName>
</protein>
<evidence type="ECO:0000256" key="2">
    <source>
        <dbReference type="ARBA" id="ARBA00001974"/>
    </source>
</evidence>
<organism evidence="17 18">
    <name type="scientific">Lentinus tigrinus ALCF2SS1-6</name>
    <dbReference type="NCBI Taxonomy" id="1328759"/>
    <lineage>
        <taxon>Eukaryota</taxon>
        <taxon>Fungi</taxon>
        <taxon>Dikarya</taxon>
        <taxon>Basidiomycota</taxon>
        <taxon>Agaricomycotina</taxon>
        <taxon>Agaricomycetes</taxon>
        <taxon>Polyporales</taxon>
        <taxon>Polyporaceae</taxon>
        <taxon>Lentinus</taxon>
    </lineage>
</organism>
<evidence type="ECO:0000256" key="3">
    <source>
        <dbReference type="ARBA" id="ARBA00004418"/>
    </source>
</evidence>
<comment type="subcellular location">
    <subcellularLocation>
        <location evidence="3">Periplasm</location>
    </subcellularLocation>
</comment>
<dbReference type="SUPFAM" id="SSF51905">
    <property type="entry name" value="FAD/NAD(P)-binding domain"/>
    <property type="match status" value="1"/>
</dbReference>
<dbReference type="AlphaFoldDB" id="A0A5C2RWJ3"/>
<evidence type="ECO:0000256" key="14">
    <source>
        <dbReference type="ARBA" id="ARBA00031330"/>
    </source>
</evidence>
<evidence type="ECO:0000256" key="1">
    <source>
        <dbReference type="ARBA" id="ARBA00000827"/>
    </source>
</evidence>
<evidence type="ECO:0000313" key="18">
    <source>
        <dbReference type="Proteomes" id="UP000313359"/>
    </source>
</evidence>
<keyword evidence="10" id="KW-0274">FAD</keyword>
<evidence type="ECO:0000256" key="5">
    <source>
        <dbReference type="ARBA" id="ARBA00011881"/>
    </source>
</evidence>
<dbReference type="STRING" id="1328759.A0A5C2RWJ3"/>
<sequence length="597" mass="66487">MTLDHLRDNATKVNVPKNNNPALQDFVADVFIAGSGPIGSTYAKLLVEAGYNVIMCEIGAADSFRATTSKDGTGEAFVPGAHKKNEIEYQKDIDRFVNVIKGALSTVSVPVERTTADTLDPAAWNADLTKPPVTNGKNPKQSVSGNLSAEAVTRGVGGMSTHWTCATPRFHRDLELPRIVEDEEQNYQEWQRLYDAAEKLIGTTEHAFDRSIRHTLVLRTLQDAYEQSQRLFKPLPLACHRLANPAYVNWHAADTILEHIYCDPEKRKRFRLLTNHRVTRLELAPADEKENVVGIAVVKDLLKDAKDPGPDTSYISAKVFIVAAGTVATPQILFNSKFQVRDENNEVTPDSLIPNLGRYLTEQPMTFCQVILKQKLLASVPENPYNLPWWAEKVKYQQTHHPEDPLQFPFDDPEPQVTTPLSVDHPWHTQIHRDAFSYGAVAATIDTRTIVDLRFFGYAEPRESNEIRFEKDITDGYGMPQPTFKFFLSDSDKERANKMMEDMCDVALKIGGFLPGSEPQFMAPGLPLHLAGSVRAGLDPKTHVADTHSRVYNFKNLYVGGNGVIPTGFGANPTLTSMGYAIRACKSIIEKLEAGEL</sequence>
<dbReference type="GO" id="GO:0042597">
    <property type="term" value="C:periplasmic space"/>
    <property type="evidence" value="ECO:0007669"/>
    <property type="project" value="UniProtKB-SubCell"/>
</dbReference>
<dbReference type="GO" id="GO:0050233">
    <property type="term" value="F:pyranose oxidase activity"/>
    <property type="evidence" value="ECO:0007669"/>
    <property type="project" value="UniProtKB-EC"/>
</dbReference>